<dbReference type="Gene3D" id="2.60.120.10">
    <property type="entry name" value="Jelly Rolls"/>
    <property type="match status" value="1"/>
</dbReference>
<dbReference type="STRING" id="287099.SAMN05660413_01697"/>
<dbReference type="InterPro" id="IPR011051">
    <property type="entry name" value="RmlC_Cupin_sf"/>
</dbReference>
<evidence type="ECO:0000313" key="3">
    <source>
        <dbReference type="Proteomes" id="UP000199153"/>
    </source>
</evidence>
<dbReference type="AlphaFoldDB" id="A0A1I5A6N6"/>
<dbReference type="OrthoDB" id="9795513at2"/>
<accession>A0A1I5A6N6</accession>
<dbReference type="EMBL" id="FOVL01000009">
    <property type="protein sequence ID" value="SFN58096.1"/>
    <property type="molecule type" value="Genomic_DNA"/>
</dbReference>
<evidence type="ECO:0000259" key="1">
    <source>
        <dbReference type="Pfam" id="PF05523"/>
    </source>
</evidence>
<feature type="domain" description="Sugar 3,4-ketoisomerase QdtA cupin" evidence="1">
    <location>
        <begin position="10"/>
        <end position="138"/>
    </location>
</feature>
<dbReference type="Proteomes" id="UP000199153">
    <property type="component" value="Unassembled WGS sequence"/>
</dbReference>
<proteinExistence type="predicted"/>
<evidence type="ECO:0000313" key="2">
    <source>
        <dbReference type="EMBL" id="SFN58096.1"/>
    </source>
</evidence>
<dbReference type="SUPFAM" id="SSF51182">
    <property type="entry name" value="RmlC-like cupins"/>
    <property type="match status" value="1"/>
</dbReference>
<sequence length="139" mass="15777">MKLKNNTVFDCSIIDVSKVHNYAGNITVIENGINIPFDVKRVYYLYDVPGGESRGGHAHYELEQYLIAAGGSFDVILDDGKNRKTVNLNRPNLALHIVPGLWRELDNFSSGSICLVLASHKYDESDYIRDHDEFLEFKK</sequence>
<name>A0A1I5A6N6_9FLAO</name>
<dbReference type="InterPro" id="IPR014710">
    <property type="entry name" value="RmlC-like_jellyroll"/>
</dbReference>
<reference evidence="2 3" key="1">
    <citation type="submission" date="2016-10" db="EMBL/GenBank/DDBJ databases">
        <authorList>
            <person name="de Groot N.N."/>
        </authorList>
    </citation>
    <scope>NUCLEOTIDE SEQUENCE [LARGE SCALE GENOMIC DNA]</scope>
    <source>
        <strain evidence="2 3">DSM 17794</strain>
    </source>
</reference>
<keyword evidence="3" id="KW-1185">Reference proteome</keyword>
<protein>
    <submittedName>
        <fullName evidence="2">WxcM-like, C-terminal</fullName>
    </submittedName>
</protein>
<dbReference type="CDD" id="cd20292">
    <property type="entry name" value="cupin_QdtA-like"/>
    <property type="match status" value="1"/>
</dbReference>
<organism evidence="2 3">
    <name type="scientific">Salegentibacter flavus</name>
    <dbReference type="NCBI Taxonomy" id="287099"/>
    <lineage>
        <taxon>Bacteria</taxon>
        <taxon>Pseudomonadati</taxon>
        <taxon>Bacteroidota</taxon>
        <taxon>Flavobacteriia</taxon>
        <taxon>Flavobacteriales</taxon>
        <taxon>Flavobacteriaceae</taxon>
        <taxon>Salegentibacter</taxon>
    </lineage>
</organism>
<dbReference type="Pfam" id="PF05523">
    <property type="entry name" value="FdtA"/>
    <property type="match status" value="1"/>
</dbReference>
<dbReference type="RefSeq" id="WP_093408320.1">
    <property type="nucleotide sequence ID" value="NZ_FOVL01000009.1"/>
</dbReference>
<gene>
    <name evidence="2" type="ORF">SAMN05660413_01697</name>
</gene>
<dbReference type="InterPro" id="IPR008894">
    <property type="entry name" value="QdtA_cupin_dom"/>
</dbReference>